<gene>
    <name evidence="3" type="ORF">ACFODX_06435</name>
</gene>
<reference evidence="4" key="1">
    <citation type="journal article" date="2019" name="Int. J. Syst. Evol. Microbiol.">
        <title>The Global Catalogue of Microorganisms (GCM) 10K type strain sequencing project: providing services to taxonomists for standard genome sequencing and annotation.</title>
        <authorList>
            <consortium name="The Broad Institute Genomics Platform"/>
            <consortium name="The Broad Institute Genome Sequencing Center for Infectious Disease"/>
            <person name="Wu L."/>
            <person name="Ma J."/>
        </authorList>
    </citation>
    <scope>NUCLEOTIDE SEQUENCE [LARGE SCALE GENOMIC DNA]</scope>
    <source>
        <strain evidence="4">KCTC 52237</strain>
    </source>
</reference>
<sequence>MNNKILHSWLLALGVLATSTANADDLGISVILEKEVAPGVYGRVEIGNDSRPNVYYRDPMLIVTDSRYARSRPVYLHVPPGHAKNWGKHCSKYHACDRPVYFVRSAEYDEHYHEDQERHHDRHDHPSKGKGQGNGKGKGHNH</sequence>
<proteinExistence type="predicted"/>
<feature type="signal peptide" evidence="2">
    <location>
        <begin position="1"/>
        <end position="23"/>
    </location>
</feature>
<feature type="compositionally biased region" description="Basic and acidic residues" evidence="1">
    <location>
        <begin position="112"/>
        <end position="127"/>
    </location>
</feature>
<evidence type="ECO:0000256" key="1">
    <source>
        <dbReference type="SAM" id="MobiDB-lite"/>
    </source>
</evidence>
<protein>
    <submittedName>
        <fullName evidence="3">Uncharacterized protein</fullName>
    </submittedName>
</protein>
<evidence type="ECO:0000313" key="4">
    <source>
        <dbReference type="Proteomes" id="UP001595555"/>
    </source>
</evidence>
<dbReference type="EMBL" id="JBHRTF010000003">
    <property type="protein sequence ID" value="MFC3115188.1"/>
    <property type="molecule type" value="Genomic_DNA"/>
</dbReference>
<feature type="region of interest" description="Disordered" evidence="1">
    <location>
        <begin position="112"/>
        <end position="142"/>
    </location>
</feature>
<evidence type="ECO:0000256" key="2">
    <source>
        <dbReference type="SAM" id="SignalP"/>
    </source>
</evidence>
<organism evidence="3 4">
    <name type="scientific">Cellvibrio fontiphilus</name>
    <dbReference type="NCBI Taxonomy" id="1815559"/>
    <lineage>
        <taxon>Bacteria</taxon>
        <taxon>Pseudomonadati</taxon>
        <taxon>Pseudomonadota</taxon>
        <taxon>Gammaproteobacteria</taxon>
        <taxon>Cellvibrionales</taxon>
        <taxon>Cellvibrionaceae</taxon>
        <taxon>Cellvibrio</taxon>
    </lineage>
</organism>
<dbReference type="RefSeq" id="WP_378117256.1">
    <property type="nucleotide sequence ID" value="NZ_JBHRTF010000003.1"/>
</dbReference>
<comment type="caution">
    <text evidence="3">The sequence shown here is derived from an EMBL/GenBank/DDBJ whole genome shotgun (WGS) entry which is preliminary data.</text>
</comment>
<name>A0ABV7FEZ9_9GAMM</name>
<feature type="chain" id="PRO_5046673217" evidence="2">
    <location>
        <begin position="24"/>
        <end position="142"/>
    </location>
</feature>
<evidence type="ECO:0000313" key="3">
    <source>
        <dbReference type="EMBL" id="MFC3115188.1"/>
    </source>
</evidence>
<keyword evidence="2" id="KW-0732">Signal</keyword>
<accession>A0ABV7FEZ9</accession>
<keyword evidence="4" id="KW-1185">Reference proteome</keyword>
<dbReference type="Proteomes" id="UP001595555">
    <property type="component" value="Unassembled WGS sequence"/>
</dbReference>